<dbReference type="Proteomes" id="UP001440984">
    <property type="component" value="Unassembled WGS sequence"/>
</dbReference>
<evidence type="ECO:0000313" key="2">
    <source>
        <dbReference type="EMBL" id="MEQ0563503.1"/>
    </source>
</evidence>
<dbReference type="EMBL" id="JBDZYD010000012">
    <property type="protein sequence ID" value="MEQ0563503.1"/>
    <property type="molecule type" value="Genomic_DNA"/>
</dbReference>
<dbReference type="RefSeq" id="WP_348954564.1">
    <property type="nucleotide sequence ID" value="NZ_JBDZYD010000012.1"/>
</dbReference>
<keyword evidence="3" id="KW-1185">Reference proteome</keyword>
<organism evidence="2 3">
    <name type="scientific">Amycolatopsis melonis</name>
    <dbReference type="NCBI Taxonomy" id="3156488"/>
    <lineage>
        <taxon>Bacteria</taxon>
        <taxon>Bacillati</taxon>
        <taxon>Actinomycetota</taxon>
        <taxon>Actinomycetes</taxon>
        <taxon>Pseudonocardiales</taxon>
        <taxon>Pseudonocardiaceae</taxon>
        <taxon>Amycolatopsis</taxon>
    </lineage>
</organism>
<feature type="region of interest" description="Disordered" evidence="1">
    <location>
        <begin position="18"/>
        <end position="42"/>
    </location>
</feature>
<evidence type="ECO:0000256" key="1">
    <source>
        <dbReference type="SAM" id="MobiDB-lite"/>
    </source>
</evidence>
<accession>A0ABV0LMH7</accession>
<protein>
    <submittedName>
        <fullName evidence="2">Uncharacterized protein</fullName>
    </submittedName>
</protein>
<evidence type="ECO:0000313" key="3">
    <source>
        <dbReference type="Proteomes" id="UP001440984"/>
    </source>
</evidence>
<reference evidence="2 3" key="1">
    <citation type="submission" date="2024-05" db="EMBL/GenBank/DDBJ databases">
        <authorList>
            <person name="Zhao H."/>
            <person name="Xu Y."/>
            <person name="Lin S."/>
            <person name="Spain J.C."/>
            <person name="Zhou N.-Y."/>
        </authorList>
    </citation>
    <scope>NUCLEOTIDE SEQUENCE [LARGE SCALE GENOMIC DNA]</scope>
    <source>
        <strain evidence="2 3">NEAU-NG30</strain>
    </source>
</reference>
<proteinExistence type="predicted"/>
<name>A0ABV0LMH7_9PSEU</name>
<comment type="caution">
    <text evidence="2">The sequence shown here is derived from an EMBL/GenBank/DDBJ whole genome shotgun (WGS) entry which is preliminary data.</text>
</comment>
<gene>
    <name evidence="2" type="ORF">ABJI51_30870</name>
</gene>
<sequence length="42" mass="4629">MNENPTPRLVANPKRIRIRTEADLRRSAQPASQETGAAAGKR</sequence>